<dbReference type="SUPFAM" id="SSF53850">
    <property type="entry name" value="Periplasmic binding protein-like II"/>
    <property type="match status" value="1"/>
</dbReference>
<evidence type="ECO:0000313" key="7">
    <source>
        <dbReference type="Proteomes" id="UP000176037"/>
    </source>
</evidence>
<dbReference type="PIRSF" id="PIRSF004846">
    <property type="entry name" value="ModA"/>
    <property type="match status" value="1"/>
</dbReference>
<evidence type="ECO:0000313" key="6">
    <source>
        <dbReference type="EMBL" id="OFI34890.1"/>
    </source>
</evidence>
<evidence type="ECO:0000256" key="2">
    <source>
        <dbReference type="ARBA" id="ARBA00022723"/>
    </source>
</evidence>
<reference evidence="6 7" key="1">
    <citation type="submission" date="2016-09" db="EMBL/GenBank/DDBJ databases">
        <title>Alteromonas lipolytica, a new species isolated from sea water.</title>
        <authorList>
            <person name="Wu Y.-H."/>
            <person name="Cheng H."/>
            <person name="Xu X.-W."/>
        </authorList>
    </citation>
    <scope>NUCLEOTIDE SEQUENCE [LARGE SCALE GENOMIC DNA]</scope>
    <source>
        <strain evidence="6 7">JW12</strain>
    </source>
</reference>
<dbReference type="GO" id="GO:0015689">
    <property type="term" value="P:molybdate ion transport"/>
    <property type="evidence" value="ECO:0007669"/>
    <property type="project" value="InterPro"/>
</dbReference>
<keyword evidence="7" id="KW-1185">Reference proteome</keyword>
<dbReference type="Pfam" id="PF13531">
    <property type="entry name" value="SBP_bac_11"/>
    <property type="match status" value="1"/>
</dbReference>
<keyword evidence="4" id="KW-0500">Molybdenum</keyword>
<comment type="similarity">
    <text evidence="1">Belongs to the bacterial solute-binding protein ModA family.</text>
</comment>
<protein>
    <submittedName>
        <fullName evidence="6">Molybdate ABC transporter substrate-binding protein</fullName>
    </submittedName>
</protein>
<feature type="chain" id="PRO_5009214281" evidence="5">
    <location>
        <begin position="19"/>
        <end position="252"/>
    </location>
</feature>
<evidence type="ECO:0000256" key="3">
    <source>
        <dbReference type="ARBA" id="ARBA00022729"/>
    </source>
</evidence>
<dbReference type="InterPro" id="IPR005950">
    <property type="entry name" value="ModA"/>
</dbReference>
<feature type="binding site" evidence="4">
    <location>
        <position position="164"/>
    </location>
    <ligand>
        <name>molybdate</name>
        <dbReference type="ChEBI" id="CHEBI:36264"/>
    </ligand>
</feature>
<feature type="binding site" evidence="4">
    <location>
        <position position="60"/>
    </location>
    <ligand>
        <name>molybdate</name>
        <dbReference type="ChEBI" id="CHEBI:36264"/>
    </ligand>
</feature>
<accession>A0A1E8FG36</accession>
<dbReference type="GO" id="GO:0046872">
    <property type="term" value="F:metal ion binding"/>
    <property type="evidence" value="ECO:0007669"/>
    <property type="project" value="UniProtKB-KW"/>
</dbReference>
<dbReference type="PANTHER" id="PTHR30632:SF14">
    <property type="entry name" value="TUNGSTATE_MOLYBDATE_CHROMATE-BINDING PROTEIN MODA"/>
    <property type="match status" value="1"/>
</dbReference>
<name>A0A1E8FG36_9ALTE</name>
<evidence type="ECO:0000256" key="5">
    <source>
        <dbReference type="SAM" id="SignalP"/>
    </source>
</evidence>
<dbReference type="InterPro" id="IPR050682">
    <property type="entry name" value="ModA/WtpA"/>
</dbReference>
<evidence type="ECO:0000256" key="4">
    <source>
        <dbReference type="PIRSR" id="PIRSR004846-1"/>
    </source>
</evidence>
<dbReference type="GO" id="GO:0030973">
    <property type="term" value="F:molybdate ion binding"/>
    <property type="evidence" value="ECO:0007669"/>
    <property type="project" value="TreeGrafter"/>
</dbReference>
<sequence>MRQTRFALLLWFCSVALAVAEENPPLSIAVAANFAVPLKTLLVEFAAQTNIKSRVTVSSSGALYAQIEHGAPYDLFLSADSKRPQALISSGKVSAARVKTYAVGRLALVGEVRQLSDPRWRDPALRIAIAEPEVAPYGRAAKQLLQKQGLWQTLSKRLIRGSNIQQTLQFWQTGNVDVAMIAASQCVSYALTCYSLPADYQPIVQQLAILGGGQNAGAAAQLAEFLQSDAVQQQLLALGYAPLADISATGKH</sequence>
<organism evidence="6 7">
    <name type="scientific">Alteromonas lipolytica</name>
    <dbReference type="NCBI Taxonomy" id="1856405"/>
    <lineage>
        <taxon>Bacteria</taxon>
        <taxon>Pseudomonadati</taxon>
        <taxon>Pseudomonadota</taxon>
        <taxon>Gammaproteobacteria</taxon>
        <taxon>Alteromonadales</taxon>
        <taxon>Alteromonadaceae</taxon>
        <taxon>Alteromonas/Salinimonas group</taxon>
        <taxon>Alteromonas</taxon>
    </lineage>
</organism>
<dbReference type="EMBL" id="MJIC01000010">
    <property type="protein sequence ID" value="OFI34890.1"/>
    <property type="molecule type" value="Genomic_DNA"/>
</dbReference>
<keyword evidence="2 4" id="KW-0479">Metal-binding</keyword>
<evidence type="ECO:0000256" key="1">
    <source>
        <dbReference type="ARBA" id="ARBA00009175"/>
    </source>
</evidence>
<dbReference type="OrthoDB" id="9785015at2"/>
<comment type="caution">
    <text evidence="6">The sequence shown here is derived from an EMBL/GenBank/DDBJ whole genome shotgun (WGS) entry which is preliminary data.</text>
</comment>
<feature type="signal peptide" evidence="5">
    <location>
        <begin position="1"/>
        <end position="18"/>
    </location>
</feature>
<dbReference type="AlphaFoldDB" id="A0A1E8FG36"/>
<keyword evidence="3 5" id="KW-0732">Signal</keyword>
<dbReference type="Proteomes" id="UP000176037">
    <property type="component" value="Unassembled WGS sequence"/>
</dbReference>
<dbReference type="NCBIfam" id="TIGR01256">
    <property type="entry name" value="modA"/>
    <property type="match status" value="1"/>
</dbReference>
<dbReference type="PANTHER" id="PTHR30632">
    <property type="entry name" value="MOLYBDATE-BINDING PERIPLASMIC PROTEIN"/>
    <property type="match status" value="1"/>
</dbReference>
<dbReference type="Gene3D" id="3.40.190.10">
    <property type="entry name" value="Periplasmic binding protein-like II"/>
    <property type="match status" value="2"/>
</dbReference>
<dbReference type="STRING" id="1856405.BFC17_15080"/>
<proteinExistence type="inferred from homology"/>
<gene>
    <name evidence="6" type="ORF">BFC17_15080</name>
</gene>
<dbReference type="RefSeq" id="WP_070175808.1">
    <property type="nucleotide sequence ID" value="NZ_BMJR01000001.1"/>
</dbReference>